<keyword evidence="5" id="KW-0456">Lyase</keyword>
<dbReference type="FunFam" id="3.20.20.70:FF:000071">
    <property type="entry name" value="Hydroxymethylglutaryl-CoA lyase"/>
    <property type="match status" value="1"/>
</dbReference>
<feature type="region of interest" description="Disordered" evidence="7">
    <location>
        <begin position="781"/>
        <end position="814"/>
    </location>
</feature>
<feature type="region of interest" description="Disordered" evidence="7">
    <location>
        <begin position="352"/>
        <end position="376"/>
    </location>
</feature>
<keyword evidence="8" id="KW-0812">Transmembrane</keyword>
<evidence type="ECO:0000259" key="9">
    <source>
        <dbReference type="PROSITE" id="PS50991"/>
    </source>
</evidence>
<proteinExistence type="inferred from homology"/>
<dbReference type="Pfam" id="PF00682">
    <property type="entry name" value="HMGL-like"/>
    <property type="match status" value="1"/>
</dbReference>
<evidence type="ECO:0000313" key="10">
    <source>
        <dbReference type="EMBL" id="ETS63223.1"/>
    </source>
</evidence>
<evidence type="ECO:0000256" key="8">
    <source>
        <dbReference type="SAM" id="Phobius"/>
    </source>
</evidence>
<gene>
    <name evidence="10" type="ORF">PaG_03009</name>
</gene>
<dbReference type="EMBL" id="AWNI01000009">
    <property type="protein sequence ID" value="ETS63223.1"/>
    <property type="molecule type" value="Genomic_DNA"/>
</dbReference>
<reference evidence="10 11" key="1">
    <citation type="journal article" date="2014" name="Genome Announc.">
        <title>Genome sequence of the basidiomycetous fungus Pseudozyma aphidis DSM70725, an efficient producer of biosurfactant mannosylerythritol lipids.</title>
        <authorList>
            <person name="Lorenz S."/>
            <person name="Guenther M."/>
            <person name="Grumaz C."/>
            <person name="Rupp S."/>
            <person name="Zibek S."/>
            <person name="Sohn K."/>
        </authorList>
    </citation>
    <scope>NUCLEOTIDE SEQUENCE [LARGE SCALE GENOMIC DNA]</scope>
    <source>
        <strain evidence="11">ATCC 32657 / CBS 517.83 / DSM 70725 / JCM 10318 / NBRC 10182 / NRRL Y-7954 / St-0401</strain>
    </source>
</reference>
<evidence type="ECO:0000256" key="7">
    <source>
        <dbReference type="SAM" id="MobiDB-lite"/>
    </source>
</evidence>
<evidence type="ECO:0000256" key="2">
    <source>
        <dbReference type="ARBA" id="ARBA00009405"/>
    </source>
</evidence>
<dbReference type="PANTHER" id="PTHR42738">
    <property type="entry name" value="HYDROXYMETHYLGLUTARYL-COA LYASE"/>
    <property type="match status" value="1"/>
</dbReference>
<name>W3VNM3_MOEAP</name>
<organism evidence="10 11">
    <name type="scientific">Moesziomyces aphidis</name>
    <name type="common">Pseudozyma aphidis</name>
    <dbReference type="NCBI Taxonomy" id="84754"/>
    <lineage>
        <taxon>Eukaryota</taxon>
        <taxon>Fungi</taxon>
        <taxon>Dikarya</taxon>
        <taxon>Basidiomycota</taxon>
        <taxon>Ustilaginomycotina</taxon>
        <taxon>Ustilaginomycetes</taxon>
        <taxon>Ustilaginales</taxon>
        <taxon>Ustilaginaceae</taxon>
        <taxon>Moesziomyces</taxon>
    </lineage>
</organism>
<dbReference type="GO" id="GO:0046951">
    <property type="term" value="P:ketone body biosynthetic process"/>
    <property type="evidence" value="ECO:0007669"/>
    <property type="project" value="TreeGrafter"/>
</dbReference>
<keyword evidence="8" id="KW-1133">Transmembrane helix</keyword>
<evidence type="ECO:0000256" key="4">
    <source>
        <dbReference type="ARBA" id="ARBA00022723"/>
    </source>
</evidence>
<keyword evidence="4" id="KW-0479">Metal-binding</keyword>
<evidence type="ECO:0000256" key="5">
    <source>
        <dbReference type="ARBA" id="ARBA00023239"/>
    </source>
</evidence>
<feature type="compositionally biased region" description="Polar residues" evidence="7">
    <location>
        <begin position="689"/>
        <end position="698"/>
    </location>
</feature>
<feature type="domain" description="Pyruvate carboxyltransferase" evidence="9">
    <location>
        <begin position="1076"/>
        <end position="1357"/>
    </location>
</feature>
<evidence type="ECO:0000256" key="6">
    <source>
        <dbReference type="ARBA" id="ARBA00049877"/>
    </source>
</evidence>
<evidence type="ECO:0000256" key="1">
    <source>
        <dbReference type="ARBA" id="ARBA00005143"/>
    </source>
</evidence>
<dbReference type="InterPro" id="IPR013785">
    <property type="entry name" value="Aldolase_TIM"/>
</dbReference>
<dbReference type="InterPro" id="IPR043594">
    <property type="entry name" value="HMGL"/>
</dbReference>
<dbReference type="OrthoDB" id="3232309at2759"/>
<dbReference type="GO" id="GO:0004419">
    <property type="term" value="F:hydroxymethylglutaryl-CoA lyase activity"/>
    <property type="evidence" value="ECO:0007669"/>
    <property type="project" value="UniProtKB-EC"/>
</dbReference>
<dbReference type="Proteomes" id="UP000019462">
    <property type="component" value="Unassembled WGS sequence"/>
</dbReference>
<comment type="pathway">
    <text evidence="1">Metabolic intermediate metabolism; (S)-3-hydroxy-3-methylglutaryl-CoA degradation; acetoacetate from (S)-3-hydroxy-3-methylglutaryl-CoA: step 1/1.</text>
</comment>
<dbReference type="PROSITE" id="PS50991">
    <property type="entry name" value="PYR_CT"/>
    <property type="match status" value="1"/>
</dbReference>
<comment type="similarity">
    <text evidence="2">Belongs to the HMG-CoA lyase family.</text>
</comment>
<dbReference type="GO" id="GO:0046872">
    <property type="term" value="F:metal ion binding"/>
    <property type="evidence" value="ECO:0007669"/>
    <property type="project" value="UniProtKB-KW"/>
</dbReference>
<dbReference type="HOGENOM" id="CLU_005203_0_0_1"/>
<feature type="region of interest" description="Disordered" evidence="7">
    <location>
        <begin position="689"/>
        <end position="732"/>
    </location>
</feature>
<feature type="transmembrane region" description="Helical" evidence="8">
    <location>
        <begin position="450"/>
        <end position="474"/>
    </location>
</feature>
<feature type="transmembrane region" description="Helical" evidence="8">
    <location>
        <begin position="494"/>
        <end position="517"/>
    </location>
</feature>
<dbReference type="GO" id="GO:0006552">
    <property type="term" value="P:L-leucine catabolic process"/>
    <property type="evidence" value="ECO:0007669"/>
    <property type="project" value="TreeGrafter"/>
</dbReference>
<dbReference type="NCBIfam" id="NF004283">
    <property type="entry name" value="PRK05692.1"/>
    <property type="match status" value="1"/>
</dbReference>
<evidence type="ECO:0000313" key="11">
    <source>
        <dbReference type="Proteomes" id="UP000019462"/>
    </source>
</evidence>
<dbReference type="EC" id="4.1.3.4" evidence="3"/>
<dbReference type="Gene3D" id="3.20.20.70">
    <property type="entry name" value="Aldolase class I"/>
    <property type="match status" value="1"/>
</dbReference>
<keyword evidence="8" id="KW-0472">Membrane</keyword>
<protein>
    <recommendedName>
        <fullName evidence="3">hydroxymethylglutaryl-CoA lyase</fullName>
        <ecNumber evidence="3">4.1.3.4</ecNumber>
    </recommendedName>
</protein>
<evidence type="ECO:0000256" key="3">
    <source>
        <dbReference type="ARBA" id="ARBA00012910"/>
    </source>
</evidence>
<accession>W3VNM3</accession>
<dbReference type="CDD" id="cd07938">
    <property type="entry name" value="DRE_TIM_HMGL"/>
    <property type="match status" value="1"/>
</dbReference>
<comment type="caution">
    <text evidence="10">The sequence shown here is derived from an EMBL/GenBank/DDBJ whole genome shotgun (WGS) entry which is preliminary data.</text>
</comment>
<comment type="catalytic activity">
    <reaction evidence="6">
        <text>(3S)-3-hydroxy-3-methylglutaryl-CoA = acetoacetate + acetyl-CoA</text>
        <dbReference type="Rhea" id="RHEA:24404"/>
        <dbReference type="ChEBI" id="CHEBI:13705"/>
        <dbReference type="ChEBI" id="CHEBI:43074"/>
        <dbReference type="ChEBI" id="CHEBI:57288"/>
        <dbReference type="EC" id="4.1.3.4"/>
    </reaction>
</comment>
<dbReference type="InterPro" id="IPR000891">
    <property type="entry name" value="PYR_CT"/>
</dbReference>
<keyword evidence="11" id="KW-1185">Reference proteome</keyword>
<dbReference type="PANTHER" id="PTHR42738:SF7">
    <property type="entry name" value="HYDROXYMETHYLGLUTARYL-COA LYASE"/>
    <property type="match status" value="1"/>
</dbReference>
<sequence>MNDPVMPSRAQGAALLSSASAAGPWRSATDHDVHADNRDENIFGWIQPDEWDTVAGLNKSNFMRGDCVECTTVPDSANNPSLPQSCGGPSCGYGAQCCEYSRRATHTHGPSDRTPALLLQRPRATSTTNKIADLAKIESKSSLGVSLVDIIHGRSCRPISLLDLRTFLHFQRQPQKRLPSYYPASDMQSSALDDFDLNLDQPSSSPTHSFKHKLNARRFHFDEVDALDFLVAYERYVTKFRDQPRANRLNSPNPATCKAAVRAYVRRQCKPRVSSDLTVAQMLAQEALTPDDDVDDISEQASREVLARLRPTDLGLTPEQQPLRVEFDRLVHRYLCSRRVCILPSNRRFRRKRDSSSSSDTAAGGSESPYKQLGSSSAEKMPRLRWMVDVGLVSETDLQLCLAECDFSTHPDVLAPIAEAVYAYMSQHVVPFFFISVARNLSPNTKRGRLLVGVACTAIALIFSILLIISPSPLAPHANHGTGNIPRWWRLLTAPVWCAGLGYILAYFTGLCVWLTLRGNREPDEEEEREREEIRSRISGEDVVGFDLAELQATADERDMEVEQDTNRWMAPEIADILTGITGQKKDKRKHQRSSSDALRLDALEEGHLRVKSETTDAVASSKVSFEYSLAAEKPSNPSGAPMTFFTDKASALAAPAAVIMNTPRRPSMMPVMSETNLVGRPSTTLSALDVSTSNSVRPSLERSGHSLGDVHPADARGAANGDSPSGPTLMRQKRVPLLNLSIGFVKSPGHERGEDQADAPVLTRDALLFDPELAARVATPTVAGGPMGGSPVRGAKSIGAAGGSPHGSPPTRRKSLAHALLPLRSGARLQAQMEDAQLGSPTYETHSEKSAEHAEMAIPAVPEPTVLASTPVIGASATSPRDIAPWAIAPGKSLDLPSSARPVLFALPSSRKSRLSATTSTTVVASPLAPVSAGAKRTYEESPSLSLRERLWIAVQRGTGFAVGTERVLDARVRRAQQMKALRIMALNTLATVVVMPDEIAGRSKCDAPHFEALRFLNRHTRTKDGSSMASSHILTSSISSPSAMLQPLLRTSAITTARSATRSLATAASNGNFVKIVEVSPRDGLQNEKTIVPTETKVELIRRLADTGVPVIEAGSFVSPKWVPQMGDTPQVVTQMPVHASISYPVLVPNMRGLEGLQKLLANYADGSKGKPPTDEIAIFTAASESFCKANTNCSIAESLDRLHEVTSKAKAAGLKVRGYVSVVAGCPYEGKVDAEAVGRVSKALHEMGCYEVSLGDTIGAGTPSVMEAVLNASVRQSGQGPEYFAAHCHDTMNTGLANVLHMVRLGVRTVDSAVGGLGGCPYSPGATGNIDTESVVFALHNEGYETGADLNKLVDVGAWINDQIGRTNASSAGRAVLAQREIRAKRAAKQAQAKL</sequence>
<dbReference type="SUPFAM" id="SSF51569">
    <property type="entry name" value="Aldolase"/>
    <property type="match status" value="1"/>
</dbReference>